<proteinExistence type="predicted"/>
<evidence type="ECO:0000313" key="3">
    <source>
        <dbReference type="Proteomes" id="UP001501057"/>
    </source>
</evidence>
<protein>
    <recommendedName>
        <fullName evidence="1">LytR/CpsA/Psr regulator C-terminal domain-containing protein</fullName>
    </recommendedName>
</protein>
<gene>
    <name evidence="2" type="ORF">GCM10009710_29800</name>
</gene>
<evidence type="ECO:0000259" key="1">
    <source>
        <dbReference type="Pfam" id="PF13399"/>
    </source>
</evidence>
<dbReference type="Pfam" id="PF13399">
    <property type="entry name" value="LytR_C"/>
    <property type="match status" value="1"/>
</dbReference>
<feature type="domain" description="LytR/CpsA/Psr regulator C-terminal" evidence="1">
    <location>
        <begin position="56"/>
        <end position="144"/>
    </location>
</feature>
<organism evidence="2 3">
    <name type="scientific">Aeromicrobium alkaliterrae</name>
    <dbReference type="NCBI Taxonomy" id="302168"/>
    <lineage>
        <taxon>Bacteria</taxon>
        <taxon>Bacillati</taxon>
        <taxon>Actinomycetota</taxon>
        <taxon>Actinomycetes</taxon>
        <taxon>Propionibacteriales</taxon>
        <taxon>Nocardioidaceae</taxon>
        <taxon>Aeromicrobium</taxon>
    </lineage>
</organism>
<dbReference type="Gene3D" id="3.30.70.2390">
    <property type="match status" value="1"/>
</dbReference>
<evidence type="ECO:0000313" key="2">
    <source>
        <dbReference type="EMBL" id="GAA1747776.1"/>
    </source>
</evidence>
<dbReference type="InterPro" id="IPR027381">
    <property type="entry name" value="LytR/CpsA/Psr_C"/>
</dbReference>
<dbReference type="EMBL" id="BAAAME010000005">
    <property type="protein sequence ID" value="GAA1747776.1"/>
    <property type="molecule type" value="Genomic_DNA"/>
</dbReference>
<sequence>MTRTWNLLTSLVAVAVFVAGALVGWNLLTAKADTEAGPTCTERNVAAGEALTPNLVQVNVLNVSGRSGLANRVSINLQRYGFLAGTIDNATSEIPVDHVAIFTNDPDDPMVQLVALQFQVPPQIVAPDIPIDDKGVTVVVGPSYTDLNLTPPTEIAASRDVSVCVPLVEL</sequence>
<comment type="caution">
    <text evidence="2">The sequence shown here is derived from an EMBL/GenBank/DDBJ whole genome shotgun (WGS) entry which is preliminary data.</text>
</comment>
<reference evidence="3" key="1">
    <citation type="journal article" date="2019" name="Int. J. Syst. Evol. Microbiol.">
        <title>The Global Catalogue of Microorganisms (GCM) 10K type strain sequencing project: providing services to taxonomists for standard genome sequencing and annotation.</title>
        <authorList>
            <consortium name="The Broad Institute Genomics Platform"/>
            <consortium name="The Broad Institute Genome Sequencing Center for Infectious Disease"/>
            <person name="Wu L."/>
            <person name="Ma J."/>
        </authorList>
    </citation>
    <scope>NUCLEOTIDE SEQUENCE [LARGE SCALE GENOMIC DNA]</scope>
    <source>
        <strain evidence="3">JCM 13518</strain>
    </source>
</reference>
<name>A0ABP4W5W0_9ACTN</name>
<accession>A0ABP4W5W0</accession>
<dbReference type="RefSeq" id="WP_344203021.1">
    <property type="nucleotide sequence ID" value="NZ_BAAAME010000005.1"/>
</dbReference>
<keyword evidence="3" id="KW-1185">Reference proteome</keyword>
<dbReference type="Proteomes" id="UP001501057">
    <property type="component" value="Unassembled WGS sequence"/>
</dbReference>